<reference evidence="2 3" key="1">
    <citation type="submission" date="2018-06" db="EMBL/GenBank/DDBJ databases">
        <title>Complete Genome Sequence of Ehrlichia minasensis Isolated From Cattle.</title>
        <authorList>
            <person name="Aguiar D.M."/>
            <person name="Araujo J.P.A.Jr."/>
            <person name="Nakazato L."/>
            <person name="Bard E."/>
            <person name="Cabezas-Cruz A."/>
        </authorList>
    </citation>
    <scope>NUCLEOTIDE SEQUENCE [LARGE SCALE GENOMIC DNA]</scope>
    <source>
        <strain evidence="2 3">B11</strain>
    </source>
</reference>
<feature type="transmembrane region" description="Helical" evidence="1">
    <location>
        <begin position="6"/>
        <end position="26"/>
    </location>
</feature>
<proteinExistence type="predicted"/>
<keyword evidence="3" id="KW-1185">Reference proteome</keyword>
<evidence type="ECO:0000313" key="2">
    <source>
        <dbReference type="EMBL" id="RZB12472.1"/>
    </source>
</evidence>
<dbReference type="RefSeq" id="WP_129992702.1">
    <property type="nucleotide sequence ID" value="NZ_QOHL01000020.1"/>
</dbReference>
<sequence>MKSSLVLLSIFVFLLAILLLIALFKLSRLNKRLEGKVEELMLINTRITIAYQYERHQNKTMSGYLSQECERHKLYCAELKQQIDTEARKAISSIVKQAISIARDNFVCDVNPEVLVGAVEEHTDAAVKGLVSAVDEVQKMECYEDLEL</sequence>
<keyword evidence="1" id="KW-1133">Transmembrane helix</keyword>
<keyword evidence="1" id="KW-0812">Transmembrane</keyword>
<organism evidence="2 3">
    <name type="scientific">Ehrlichia minasensis</name>
    <dbReference type="NCBI Taxonomy" id="1242993"/>
    <lineage>
        <taxon>Bacteria</taxon>
        <taxon>Pseudomonadati</taxon>
        <taxon>Pseudomonadota</taxon>
        <taxon>Alphaproteobacteria</taxon>
        <taxon>Rickettsiales</taxon>
        <taxon>Anaplasmataceae</taxon>
        <taxon>Ehrlichia</taxon>
    </lineage>
</organism>
<protein>
    <submittedName>
        <fullName evidence="2">Uncharacterized protein</fullName>
    </submittedName>
</protein>
<dbReference type="Proteomes" id="UP000293377">
    <property type="component" value="Unassembled WGS sequence"/>
</dbReference>
<dbReference type="AlphaFoldDB" id="A0A4Q6I3Q0"/>
<accession>A0A4Q6I3Q0</accession>
<dbReference type="EMBL" id="QOHL01000020">
    <property type="protein sequence ID" value="RZB12472.1"/>
    <property type="molecule type" value="Genomic_DNA"/>
</dbReference>
<name>A0A4Q6I3Q0_9RICK</name>
<comment type="caution">
    <text evidence="2">The sequence shown here is derived from an EMBL/GenBank/DDBJ whole genome shotgun (WGS) entry which is preliminary data.</text>
</comment>
<gene>
    <name evidence="2" type="ORF">DRF75_04080</name>
</gene>
<evidence type="ECO:0000256" key="1">
    <source>
        <dbReference type="SAM" id="Phobius"/>
    </source>
</evidence>
<evidence type="ECO:0000313" key="3">
    <source>
        <dbReference type="Proteomes" id="UP000293377"/>
    </source>
</evidence>
<keyword evidence="1" id="KW-0472">Membrane</keyword>